<evidence type="ECO:0000256" key="3">
    <source>
        <dbReference type="SAM" id="MobiDB-lite"/>
    </source>
</evidence>
<dbReference type="EMBL" id="VTPC01091287">
    <property type="protein sequence ID" value="KAF2878782.1"/>
    <property type="molecule type" value="Genomic_DNA"/>
</dbReference>
<gene>
    <name evidence="5" type="ORF">ILUMI_27381</name>
</gene>
<comment type="caution">
    <text evidence="5">The sequence shown here is derived from an EMBL/GenBank/DDBJ whole genome shotgun (WGS) entry which is preliminary data.</text>
</comment>
<dbReference type="GO" id="GO:0000774">
    <property type="term" value="F:adenyl-nucleotide exchange factor activity"/>
    <property type="evidence" value="ECO:0007669"/>
    <property type="project" value="TreeGrafter"/>
</dbReference>
<dbReference type="GO" id="GO:0005829">
    <property type="term" value="C:cytosol"/>
    <property type="evidence" value="ECO:0007669"/>
    <property type="project" value="TreeGrafter"/>
</dbReference>
<evidence type="ECO:0000259" key="4">
    <source>
        <dbReference type="PROSITE" id="PS51035"/>
    </source>
</evidence>
<feature type="coiled-coil region" evidence="2">
    <location>
        <begin position="117"/>
        <end position="187"/>
    </location>
</feature>
<evidence type="ECO:0000313" key="5">
    <source>
        <dbReference type="EMBL" id="KAF2878782.1"/>
    </source>
</evidence>
<proteinExistence type="predicted"/>
<organism evidence="5 6">
    <name type="scientific">Ignelater luminosus</name>
    <name type="common">Cucubano</name>
    <name type="synonym">Pyrophorus luminosus</name>
    <dbReference type="NCBI Taxonomy" id="2038154"/>
    <lineage>
        <taxon>Eukaryota</taxon>
        <taxon>Metazoa</taxon>
        <taxon>Ecdysozoa</taxon>
        <taxon>Arthropoda</taxon>
        <taxon>Hexapoda</taxon>
        <taxon>Insecta</taxon>
        <taxon>Pterygota</taxon>
        <taxon>Neoptera</taxon>
        <taxon>Endopterygota</taxon>
        <taxon>Coleoptera</taxon>
        <taxon>Polyphaga</taxon>
        <taxon>Elateriformia</taxon>
        <taxon>Elateroidea</taxon>
        <taxon>Elateridae</taxon>
        <taxon>Agrypninae</taxon>
        <taxon>Pyrophorini</taxon>
        <taxon>Ignelater</taxon>
    </lineage>
</organism>
<feature type="region of interest" description="Disordered" evidence="3">
    <location>
        <begin position="371"/>
        <end position="423"/>
    </location>
</feature>
<dbReference type="PANTHER" id="PTHR12329">
    <property type="entry name" value="BCL2-ASSOCIATED ATHANOGENE"/>
    <property type="match status" value="1"/>
</dbReference>
<sequence length="510" mass="61245">MLTVLVRIIRFPLKLLLLYCRFIISLPYYFYNMLCGTPDSDEVREWKHQIDHRKSLDKQLKNVGKRFLNERRSGRVSVDAQNRLEHVLKSADASYNYLMEYVRPLLTNNVMLNIFSYERVKKENESLKVEIAKLKTEKQAQKQRFEQTIKSNHQTFLDEQKHFHKKNSELKSYCEFLEKEKDDLKNVKTTHNRHTDPLIAQNIDVNKFKELSYKTKEQRFEETLKTQNILIEDLKLRLENSEKQIENLKLLNRDLAKRNSQQTINENKHDNIQFENEKQKTQECKQQLLDSQQKYEDLQRLRDKQEMELNHRTQQLQKISQEKATLQYNILKYETQIKDCYKEIESLKLQIQDLEQQIKQQHSIIEHQNNEIKTLNKKQTEENLHPIPAPRKSEVGLTQDKGEVYSKKEEHDPTEDTNENENEEEIPYIRECLQKIEDINEDTLKLEKEVDKFSGTTEDKDFYHFQELLIRNIVKLDNVETEGYFIIREKRRMAIRLVQKVIDALKEKAT</sequence>
<feature type="domain" description="BAG" evidence="4">
    <location>
        <begin position="435"/>
        <end position="509"/>
    </location>
</feature>
<dbReference type="Pfam" id="PF02179">
    <property type="entry name" value="BAG"/>
    <property type="match status" value="1"/>
</dbReference>
<dbReference type="PROSITE" id="PS51035">
    <property type="entry name" value="BAG"/>
    <property type="match status" value="1"/>
</dbReference>
<reference evidence="5" key="1">
    <citation type="submission" date="2019-08" db="EMBL/GenBank/DDBJ databases">
        <title>The genome of the North American firefly Photinus pyralis.</title>
        <authorList>
            <consortium name="Photinus pyralis genome working group"/>
            <person name="Fallon T.R."/>
            <person name="Sander Lower S.E."/>
            <person name="Weng J.-K."/>
        </authorList>
    </citation>
    <scope>NUCLEOTIDE SEQUENCE</scope>
    <source>
        <strain evidence="5">TRF0915ILg1</strain>
        <tissue evidence="5">Whole body</tissue>
    </source>
</reference>
<dbReference type="GO" id="GO:0005634">
    <property type="term" value="C:nucleus"/>
    <property type="evidence" value="ECO:0007669"/>
    <property type="project" value="TreeGrafter"/>
</dbReference>
<dbReference type="SMART" id="SM00264">
    <property type="entry name" value="BAG"/>
    <property type="match status" value="1"/>
</dbReference>
<name>A0A8K0C6M6_IGNLU</name>
<keyword evidence="6" id="KW-1185">Reference proteome</keyword>
<dbReference type="PANTHER" id="PTHR12329:SF16">
    <property type="entry name" value="BAG FAMILY MOLECULAR CHAPERONE REGULATOR 1"/>
    <property type="match status" value="1"/>
</dbReference>
<protein>
    <recommendedName>
        <fullName evidence="4">BAG domain-containing protein</fullName>
    </recommendedName>
</protein>
<dbReference type="InterPro" id="IPR036533">
    <property type="entry name" value="BAG_dom_sf"/>
</dbReference>
<dbReference type="GO" id="GO:0051087">
    <property type="term" value="F:protein-folding chaperone binding"/>
    <property type="evidence" value="ECO:0007669"/>
    <property type="project" value="InterPro"/>
</dbReference>
<dbReference type="OrthoDB" id="333905at2759"/>
<dbReference type="Proteomes" id="UP000801492">
    <property type="component" value="Unassembled WGS sequence"/>
</dbReference>
<dbReference type="InterPro" id="IPR003103">
    <property type="entry name" value="BAG_domain"/>
</dbReference>
<feature type="compositionally biased region" description="Basic and acidic residues" evidence="3">
    <location>
        <begin position="400"/>
        <end position="411"/>
    </location>
</feature>
<dbReference type="InterPro" id="IPR039773">
    <property type="entry name" value="BAG_chaperone_regulator"/>
</dbReference>
<dbReference type="Gene3D" id="1.20.58.120">
    <property type="entry name" value="BAG domain"/>
    <property type="match status" value="1"/>
</dbReference>
<feature type="compositionally biased region" description="Acidic residues" evidence="3">
    <location>
        <begin position="412"/>
        <end position="423"/>
    </location>
</feature>
<dbReference type="GO" id="GO:0050821">
    <property type="term" value="P:protein stabilization"/>
    <property type="evidence" value="ECO:0007669"/>
    <property type="project" value="TreeGrafter"/>
</dbReference>
<dbReference type="GO" id="GO:0016020">
    <property type="term" value="C:membrane"/>
    <property type="evidence" value="ECO:0007669"/>
    <property type="project" value="TreeGrafter"/>
</dbReference>
<dbReference type="SUPFAM" id="SSF63491">
    <property type="entry name" value="BAG domain"/>
    <property type="match status" value="1"/>
</dbReference>
<evidence type="ECO:0000313" key="6">
    <source>
        <dbReference type="Proteomes" id="UP000801492"/>
    </source>
</evidence>
<dbReference type="AlphaFoldDB" id="A0A8K0C6M6"/>
<keyword evidence="1" id="KW-0143">Chaperone</keyword>
<evidence type="ECO:0000256" key="2">
    <source>
        <dbReference type="SAM" id="Coils"/>
    </source>
</evidence>
<evidence type="ECO:0000256" key="1">
    <source>
        <dbReference type="ARBA" id="ARBA00023186"/>
    </source>
</evidence>
<accession>A0A8K0C6M6</accession>
<keyword evidence="2" id="KW-0175">Coiled coil</keyword>